<dbReference type="InterPro" id="IPR051209">
    <property type="entry name" value="FAD-bind_Monooxygenase_sf"/>
</dbReference>
<protein>
    <submittedName>
        <fullName evidence="2">Monooxygenase</fullName>
    </submittedName>
</protein>
<dbReference type="Gene3D" id="3.50.50.60">
    <property type="entry name" value="FAD/NAD(P)-binding domain"/>
    <property type="match status" value="2"/>
</dbReference>
<reference evidence="2" key="1">
    <citation type="journal article" date="2020" name="Stud. Mycol.">
        <title>101 Dothideomycetes genomes: a test case for predicting lifestyles and emergence of pathogens.</title>
        <authorList>
            <person name="Haridas S."/>
            <person name="Albert R."/>
            <person name="Binder M."/>
            <person name="Bloem J."/>
            <person name="Labutti K."/>
            <person name="Salamov A."/>
            <person name="Andreopoulos B."/>
            <person name="Baker S."/>
            <person name="Barry K."/>
            <person name="Bills G."/>
            <person name="Bluhm B."/>
            <person name="Cannon C."/>
            <person name="Castanera R."/>
            <person name="Culley D."/>
            <person name="Daum C."/>
            <person name="Ezra D."/>
            <person name="Gonzalez J."/>
            <person name="Henrissat B."/>
            <person name="Kuo A."/>
            <person name="Liang C."/>
            <person name="Lipzen A."/>
            <person name="Lutzoni F."/>
            <person name="Magnuson J."/>
            <person name="Mondo S."/>
            <person name="Nolan M."/>
            <person name="Ohm R."/>
            <person name="Pangilinan J."/>
            <person name="Park H.-J."/>
            <person name="Ramirez L."/>
            <person name="Alfaro M."/>
            <person name="Sun H."/>
            <person name="Tritt A."/>
            <person name="Yoshinaga Y."/>
            <person name="Zwiers L.-H."/>
            <person name="Turgeon B."/>
            <person name="Goodwin S."/>
            <person name="Spatafora J."/>
            <person name="Crous P."/>
            <person name="Grigoriev I."/>
        </authorList>
    </citation>
    <scope>NUCLEOTIDE SEQUENCE</scope>
    <source>
        <strain evidence="2">CBS 113818</strain>
    </source>
</reference>
<comment type="similarity">
    <text evidence="1">Belongs to the FAD-binding monooxygenase family.</text>
</comment>
<keyword evidence="2" id="KW-0560">Oxidoreductase</keyword>
<sequence>MDPKENESVYAPRAVRVICIGAGASGLLLAYKLQKHFAQVSLTIYDKNTEVSGTWHENRYPGCACDVPAHNYTYSFDPKHDWSTVYAGSLEIKGYFKDFCERYGLSNFIKTSHLVDHARWHEAEGEWEVKGLSNLGGERFTDRCDILIGATGYLNNWAWPDIAETDKYRGILLHSANWQSEVDLEGKTVALIGNGASAIQILPKIQKSARHVTNFGRSPLWVLPTIGSGTDATTQDQIERYRSVPGELLKRRKYNEAVMNSIYPIYLAESQLQADLRRDLTESMRQALQDPELEEALIPTFGVGCRRLCPDTGYLQSIKKPNVKLVMASVTGLTKNGCVDEFGKEYDADIIICATGFDTSFRPRFPIIGQGGRDLRDIWTSTDPECYMGLAVSGMPNFMMFLGPYSAVANGPTMASIEAQADYICKMIDRYQTEPIHSFQPSASAQSDFVAHVGQFMKKSVLTQHCRSGHKGHTSAGRIPTLWPGSTLHYLQALQEVRGEDWDIRHTGNRFSFLGNGISLAEFRPTSDTAYYIREHDDDTLPLTRRLRMERQIRVGSQPARELHRVNRPEVINLP</sequence>
<evidence type="ECO:0000313" key="3">
    <source>
        <dbReference type="Proteomes" id="UP000799424"/>
    </source>
</evidence>
<keyword evidence="3" id="KW-1185">Reference proteome</keyword>
<evidence type="ECO:0000256" key="1">
    <source>
        <dbReference type="ARBA" id="ARBA00010139"/>
    </source>
</evidence>
<name>A0A6A7ABQ3_9PLEO</name>
<gene>
    <name evidence="2" type="ORF">CC86DRAFT_343734</name>
</gene>
<organism evidence="2 3">
    <name type="scientific">Ophiobolus disseminans</name>
    <dbReference type="NCBI Taxonomy" id="1469910"/>
    <lineage>
        <taxon>Eukaryota</taxon>
        <taxon>Fungi</taxon>
        <taxon>Dikarya</taxon>
        <taxon>Ascomycota</taxon>
        <taxon>Pezizomycotina</taxon>
        <taxon>Dothideomycetes</taxon>
        <taxon>Pleosporomycetidae</taxon>
        <taxon>Pleosporales</taxon>
        <taxon>Pleosporineae</taxon>
        <taxon>Phaeosphaeriaceae</taxon>
        <taxon>Ophiobolus</taxon>
    </lineage>
</organism>
<dbReference type="Pfam" id="PF13450">
    <property type="entry name" value="NAD_binding_8"/>
    <property type="match status" value="1"/>
</dbReference>
<dbReference type="EMBL" id="MU006219">
    <property type="protein sequence ID" value="KAF2830741.1"/>
    <property type="molecule type" value="Genomic_DNA"/>
</dbReference>
<dbReference type="GO" id="GO:0004497">
    <property type="term" value="F:monooxygenase activity"/>
    <property type="evidence" value="ECO:0007669"/>
    <property type="project" value="UniProtKB-KW"/>
</dbReference>
<dbReference type="SUPFAM" id="SSF51905">
    <property type="entry name" value="FAD/NAD(P)-binding domain"/>
    <property type="match status" value="2"/>
</dbReference>
<dbReference type="InterPro" id="IPR036188">
    <property type="entry name" value="FAD/NAD-bd_sf"/>
</dbReference>
<proteinExistence type="inferred from homology"/>
<dbReference type="OrthoDB" id="74360at2759"/>
<dbReference type="PANTHER" id="PTHR42877:SF12">
    <property type="entry name" value="MONOOXYGENASE"/>
    <property type="match status" value="1"/>
</dbReference>
<accession>A0A6A7ABQ3</accession>
<dbReference type="AlphaFoldDB" id="A0A6A7ABQ3"/>
<evidence type="ECO:0000313" key="2">
    <source>
        <dbReference type="EMBL" id="KAF2830741.1"/>
    </source>
</evidence>
<dbReference type="Proteomes" id="UP000799424">
    <property type="component" value="Unassembled WGS sequence"/>
</dbReference>
<keyword evidence="2" id="KW-0503">Monooxygenase</keyword>
<dbReference type="PANTHER" id="PTHR42877">
    <property type="entry name" value="L-ORNITHINE N(5)-MONOOXYGENASE-RELATED"/>
    <property type="match status" value="1"/>
</dbReference>